<dbReference type="AlphaFoldDB" id="A0A4Y2G2T5"/>
<evidence type="ECO:0000313" key="2">
    <source>
        <dbReference type="EMBL" id="GBM46970.1"/>
    </source>
</evidence>
<dbReference type="EMBL" id="BGPR01097844">
    <property type="protein sequence ID" value="GBM46970.1"/>
    <property type="molecule type" value="Genomic_DNA"/>
</dbReference>
<proteinExistence type="predicted"/>
<name>A0A4Y2G2T5_ARAVE</name>
<comment type="caution">
    <text evidence="1">The sequence shown here is derived from an EMBL/GenBank/DDBJ whole genome shotgun (WGS) entry which is preliminary data.</text>
</comment>
<organism evidence="1 3">
    <name type="scientific">Araneus ventricosus</name>
    <name type="common">Orbweaver spider</name>
    <name type="synonym">Epeira ventricosa</name>
    <dbReference type="NCBI Taxonomy" id="182803"/>
    <lineage>
        <taxon>Eukaryota</taxon>
        <taxon>Metazoa</taxon>
        <taxon>Ecdysozoa</taxon>
        <taxon>Arthropoda</taxon>
        <taxon>Chelicerata</taxon>
        <taxon>Arachnida</taxon>
        <taxon>Araneae</taxon>
        <taxon>Araneomorphae</taxon>
        <taxon>Entelegynae</taxon>
        <taxon>Araneoidea</taxon>
        <taxon>Araneidae</taxon>
        <taxon>Araneus</taxon>
    </lineage>
</organism>
<evidence type="ECO:0000313" key="1">
    <source>
        <dbReference type="EMBL" id="GBM46949.1"/>
    </source>
</evidence>
<gene>
    <name evidence="2" type="ORF">AVEN_13381_1</name>
    <name evidence="1" type="ORF">AVEN_186862_1</name>
</gene>
<dbReference type="Proteomes" id="UP000499080">
    <property type="component" value="Unassembled WGS sequence"/>
</dbReference>
<sequence>MVLFIQHPEDLTNTFGCTAYIAHLGVEHSDLEEARRHTYIRCKIEDKSSPRELLQKRARSVPRPNTINGVHYLTPTKLFFFSSLHFLRLTAVTVTRMLVA</sequence>
<reference evidence="1 3" key="1">
    <citation type="journal article" date="2019" name="Sci. Rep.">
        <title>Orb-weaving spider Araneus ventricosus genome elucidates the spidroin gene catalogue.</title>
        <authorList>
            <person name="Kono N."/>
            <person name="Nakamura H."/>
            <person name="Ohtoshi R."/>
            <person name="Moran D.A.P."/>
            <person name="Shinohara A."/>
            <person name="Yoshida Y."/>
            <person name="Fujiwara M."/>
            <person name="Mori M."/>
            <person name="Tomita M."/>
            <person name="Arakawa K."/>
        </authorList>
    </citation>
    <scope>NUCLEOTIDE SEQUENCE [LARGE SCALE GENOMIC DNA]</scope>
</reference>
<dbReference type="EMBL" id="BGPR01097838">
    <property type="protein sequence ID" value="GBM46949.1"/>
    <property type="molecule type" value="Genomic_DNA"/>
</dbReference>
<protein>
    <submittedName>
        <fullName evidence="1">Uncharacterized protein</fullName>
    </submittedName>
</protein>
<keyword evidence="3" id="KW-1185">Reference proteome</keyword>
<accession>A0A4Y2G2T5</accession>
<evidence type="ECO:0000313" key="3">
    <source>
        <dbReference type="Proteomes" id="UP000499080"/>
    </source>
</evidence>